<proteinExistence type="predicted"/>
<dbReference type="EMBL" id="PZFK01000008">
    <property type="protein sequence ID" value="PTI30036.1"/>
    <property type="molecule type" value="Genomic_DNA"/>
</dbReference>
<organism evidence="7 8">
    <name type="scientific">Mammaliicoccus vitulinus</name>
    <dbReference type="NCBI Taxonomy" id="71237"/>
    <lineage>
        <taxon>Bacteria</taxon>
        <taxon>Bacillati</taxon>
        <taxon>Bacillota</taxon>
        <taxon>Bacilli</taxon>
        <taxon>Bacillales</taxon>
        <taxon>Staphylococcaceae</taxon>
        <taxon>Mammaliicoccus</taxon>
    </lineage>
</organism>
<evidence type="ECO:0000256" key="5">
    <source>
        <dbReference type="ARBA" id="ARBA00023136"/>
    </source>
</evidence>
<evidence type="ECO:0000313" key="8">
    <source>
        <dbReference type="Proteomes" id="UP000241209"/>
    </source>
</evidence>
<evidence type="ECO:0000313" key="7">
    <source>
        <dbReference type="EMBL" id="PTI30036.1"/>
    </source>
</evidence>
<gene>
    <name evidence="7" type="ORF">BU072_05090</name>
</gene>
<protein>
    <recommendedName>
        <fullName evidence="6">Dynamin N-terminal domain-containing protein</fullName>
    </recommendedName>
</protein>
<dbReference type="InterPro" id="IPR027417">
    <property type="entry name" value="P-loop_NTPase"/>
</dbReference>
<evidence type="ECO:0000256" key="2">
    <source>
        <dbReference type="ARBA" id="ARBA00022741"/>
    </source>
</evidence>
<comment type="subcellular location">
    <subcellularLocation>
        <location evidence="1">Membrane</location>
    </subcellularLocation>
</comment>
<dbReference type="GO" id="GO:0016020">
    <property type="term" value="C:membrane"/>
    <property type="evidence" value="ECO:0007669"/>
    <property type="project" value="UniProtKB-SubCell"/>
</dbReference>
<dbReference type="PANTHER" id="PTHR10465:SF0">
    <property type="entry name" value="SARCALUMENIN"/>
    <property type="match status" value="1"/>
</dbReference>
<dbReference type="InterPro" id="IPR045063">
    <property type="entry name" value="Dynamin_N"/>
</dbReference>
<dbReference type="Proteomes" id="UP000241209">
    <property type="component" value="Unassembled WGS sequence"/>
</dbReference>
<accession>A0A2T4PUF2</accession>
<dbReference type="Gene3D" id="3.40.50.300">
    <property type="entry name" value="P-loop containing nucleotide triphosphate hydrolases"/>
    <property type="match status" value="2"/>
</dbReference>
<keyword evidence="4" id="KW-0342">GTP-binding</keyword>
<evidence type="ECO:0000256" key="3">
    <source>
        <dbReference type="ARBA" id="ARBA00022801"/>
    </source>
</evidence>
<dbReference type="InterPro" id="IPR027094">
    <property type="entry name" value="Mitofusin_fam"/>
</dbReference>
<evidence type="ECO:0000256" key="1">
    <source>
        <dbReference type="ARBA" id="ARBA00004370"/>
    </source>
</evidence>
<dbReference type="RefSeq" id="WP_107556872.1">
    <property type="nucleotide sequence ID" value="NZ_PZFK01000008.1"/>
</dbReference>
<evidence type="ECO:0000259" key="6">
    <source>
        <dbReference type="Pfam" id="PF00350"/>
    </source>
</evidence>
<reference evidence="7 8" key="1">
    <citation type="journal article" date="2016" name="Front. Microbiol.">
        <title>Comprehensive Phylogenetic Analysis of Bovine Non-aureus Staphylococci Species Based on Whole-Genome Sequencing.</title>
        <authorList>
            <person name="Naushad S."/>
            <person name="Barkema H.W."/>
            <person name="Luby C."/>
            <person name="Condas L.A."/>
            <person name="Nobrega D.B."/>
            <person name="Carson D.A."/>
            <person name="De Buck J."/>
        </authorList>
    </citation>
    <scope>NUCLEOTIDE SEQUENCE [LARGE SCALE GENOMIC DNA]</scope>
    <source>
        <strain evidence="7 8">SNUC 2204</strain>
    </source>
</reference>
<evidence type="ECO:0000256" key="4">
    <source>
        <dbReference type="ARBA" id="ARBA00023134"/>
    </source>
</evidence>
<sequence length="1142" mass="133620">MKSNQESLDLLYKLKKEIEKSSNHQLIKQINEMIKKVYNEQYTVSFVGHFSAGKSTLINNVIGQNILPSSPVPTTSNTAQLISSNKNSISVNLSDNQYTVVENQEDVKRLNTEDREVESIEIAFTSDKFNKGFTFQDTPGVDSMSDNHRESAFQYLLTSNYVFYTVDYNHVQSDMNFNFIKSLNKLDIPVILVVNQVDKHDEDEISFDTYKRRVSKAVADWNLNLEKIFYVSKYDTPNNEKVAFNQYIHQLDQQRTEHQVFIERVTNYIRQEQLEYINRHMESILSDIDSTDESFDEDYQTFKEKFNVQNEQSLIQNKEQFTTNLKEKRKEILDNAYLMPYEMRETIRLYLEITAKDYKVKGLFNKDKKKAQIQEEKLGEVKKELDLKIHDEITKVWIKSLENLNKYIKDAALFEKIINQQYTISEQELADHVQEQTSITNDYVLIYTKGIVEIINRKIRNETNQLIDEIVNSSEVRNEKIEDTNKINEYEEYVEFKNLKSSLITNNYQHYYIHLDESIDKLIDRHFVRIEDIDLGEQREQKHQYKEEQSEQKVSNIDNIKDQLAQLKKLPLFEGEVENIHDQVQRIENNITKIAVFGTFSAGKSSLINAILQRPILLSSPNPTTASITEISYGTKQEVTFKTYAQLLEEINHITEFANKSYESIEAFIEDQNIKQHASLSSHHIAFFEAVETNFKHYETTLKQDQAVEFELEELEKLTADDTHAAFVHKINLRLEEEWLKDKIIIDSPGLNSNNQRHTRETEQIIASSDLIIYVSYYNHAFTDKDAAFLTYMRDMNNLQQSQGLKFVINAIDLAESEEDKNAVIAYVESSLDALNIKPECYPVSSKQALKEYDDYFNRFMTAVDYFVKVESKTVLQSQVESRINQLINELEQMVHTYRQDKAQLEKRKATLLEYKEKKNFTNQTVVKSHHQLEKEIHDQLYYLKDRLNIQLNDIVKKHFNTSTVTDNFKTSLQTSTKQYVDDLNQKLSLESSLIVERLKNFYARTFDDLLTPTIVELNEASILVSKFKHEFINKTIPEPISIRIQDIAQQTIHSISKKDLLKTSKARDVQKAILNDTMMLLNQPIVSFNHVLTVNLENYDTIAEAYIEKYNEETIKLIESYLSVNIDNDVIEQIENVLKEI</sequence>
<keyword evidence="3" id="KW-0378">Hydrolase</keyword>
<dbReference type="GO" id="GO:0003924">
    <property type="term" value="F:GTPase activity"/>
    <property type="evidence" value="ECO:0007669"/>
    <property type="project" value="InterPro"/>
</dbReference>
<feature type="domain" description="Dynamin N-terminal" evidence="6">
    <location>
        <begin position="44"/>
        <end position="195"/>
    </location>
</feature>
<feature type="domain" description="Dynamin N-terminal" evidence="6">
    <location>
        <begin position="594"/>
        <end position="800"/>
    </location>
</feature>
<dbReference type="Pfam" id="PF00350">
    <property type="entry name" value="Dynamin_N"/>
    <property type="match status" value="2"/>
</dbReference>
<dbReference type="AlphaFoldDB" id="A0A2T4PUF2"/>
<comment type="caution">
    <text evidence="7">The sequence shown here is derived from an EMBL/GenBank/DDBJ whole genome shotgun (WGS) entry which is preliminary data.</text>
</comment>
<name>A0A2T4PUF2_9STAP</name>
<dbReference type="STRING" id="1167632.GCA_000286335_02155"/>
<dbReference type="PANTHER" id="PTHR10465">
    <property type="entry name" value="TRANSMEMBRANE GTPASE FZO1"/>
    <property type="match status" value="1"/>
</dbReference>
<dbReference type="GO" id="GO:0005525">
    <property type="term" value="F:GTP binding"/>
    <property type="evidence" value="ECO:0007669"/>
    <property type="project" value="UniProtKB-KW"/>
</dbReference>
<dbReference type="SUPFAM" id="SSF52540">
    <property type="entry name" value="P-loop containing nucleoside triphosphate hydrolases"/>
    <property type="match status" value="2"/>
</dbReference>
<keyword evidence="2" id="KW-0547">Nucleotide-binding</keyword>
<keyword evidence="5" id="KW-0472">Membrane</keyword>